<comment type="function">
    <text evidence="3">Flagellin is the subunit protein which polymerizes to form the filaments of bacterial flagella.</text>
</comment>
<dbReference type="PANTHER" id="PTHR42792:SF2">
    <property type="entry name" value="FLAGELLIN"/>
    <property type="match status" value="1"/>
</dbReference>
<dbReference type="InterPro" id="IPR001029">
    <property type="entry name" value="Flagellin_N"/>
</dbReference>
<comment type="subcellular location">
    <subcellularLocation>
        <location evidence="3">Secreted</location>
    </subcellularLocation>
    <subcellularLocation>
        <location evidence="3">Bacterial flagellum</location>
    </subcellularLocation>
</comment>
<evidence type="ECO:0000259" key="5">
    <source>
        <dbReference type="Pfam" id="PF00700"/>
    </source>
</evidence>
<dbReference type="Gene3D" id="1.20.1330.10">
    <property type="entry name" value="f41 fragment of flagellin, N-terminal domain"/>
    <property type="match status" value="1"/>
</dbReference>
<dbReference type="Proteomes" id="UP001597294">
    <property type="component" value="Unassembled WGS sequence"/>
</dbReference>
<gene>
    <name evidence="6" type="ORF">ACFSKO_20295</name>
</gene>
<feature type="domain" description="Flagellin C-terminal" evidence="5">
    <location>
        <begin position="206"/>
        <end position="290"/>
    </location>
</feature>
<keyword evidence="2 3" id="KW-0975">Bacterial flagellum</keyword>
<sequence>MPTVTTNTAANSALRFLNLNSQRSGSSISKLASGSRIVNASDDAAGLAIGTRLRADSNVLQQASINSAQGASVMQVGDGGLARVSDILQRMKALAAASLSGVPTDTERGFINSEYTQLIAEISGVAASTRFNGESLLDGTGTQFGAGPVNFFVGVTTADVITVDISTISATASNFLADGLATSGGGVANLSLSGVDTAANASIAMASVDLAINEVSEARANIGSIVSRFEFRQQQVATSKENIDAALSSVVDVDLAAEQARLVSSQVLVQASVSALSQANQLPQTLLSLLQ</sequence>
<dbReference type="PANTHER" id="PTHR42792">
    <property type="entry name" value="FLAGELLIN"/>
    <property type="match status" value="1"/>
</dbReference>
<accession>A0ABW5BQU8</accession>
<protein>
    <recommendedName>
        <fullName evidence="3">Flagellin</fullName>
    </recommendedName>
</protein>
<feature type="domain" description="Flagellin N-terminal" evidence="4">
    <location>
        <begin position="4"/>
        <end position="142"/>
    </location>
</feature>
<comment type="similarity">
    <text evidence="1 3">Belongs to the bacterial flagellin family.</text>
</comment>
<dbReference type="InterPro" id="IPR046358">
    <property type="entry name" value="Flagellin_C"/>
</dbReference>
<keyword evidence="7" id="KW-1185">Reference proteome</keyword>
<organism evidence="6 7">
    <name type="scientific">Kiloniella antarctica</name>
    <dbReference type="NCBI Taxonomy" id="1550907"/>
    <lineage>
        <taxon>Bacteria</taxon>
        <taxon>Pseudomonadati</taxon>
        <taxon>Pseudomonadota</taxon>
        <taxon>Alphaproteobacteria</taxon>
        <taxon>Rhodospirillales</taxon>
        <taxon>Kiloniellaceae</taxon>
        <taxon>Kiloniella</taxon>
    </lineage>
</organism>
<evidence type="ECO:0000259" key="4">
    <source>
        <dbReference type="Pfam" id="PF00669"/>
    </source>
</evidence>
<keyword evidence="6" id="KW-0282">Flagellum</keyword>
<name>A0ABW5BQU8_9PROT</name>
<evidence type="ECO:0000313" key="6">
    <source>
        <dbReference type="EMBL" id="MFD2207964.1"/>
    </source>
</evidence>
<comment type="caution">
    <text evidence="6">The sequence shown here is derived from an EMBL/GenBank/DDBJ whole genome shotgun (WGS) entry which is preliminary data.</text>
</comment>
<dbReference type="EMBL" id="JBHUII010000013">
    <property type="protein sequence ID" value="MFD2207964.1"/>
    <property type="molecule type" value="Genomic_DNA"/>
</dbReference>
<evidence type="ECO:0000256" key="3">
    <source>
        <dbReference type="RuleBase" id="RU362073"/>
    </source>
</evidence>
<dbReference type="Pfam" id="PF00669">
    <property type="entry name" value="Flagellin_N"/>
    <property type="match status" value="1"/>
</dbReference>
<dbReference type="InterPro" id="IPR001492">
    <property type="entry name" value="Flagellin"/>
</dbReference>
<proteinExistence type="inferred from homology"/>
<keyword evidence="3" id="KW-0964">Secreted</keyword>
<dbReference type="SUPFAM" id="SSF64518">
    <property type="entry name" value="Phase 1 flagellin"/>
    <property type="match status" value="1"/>
</dbReference>
<evidence type="ECO:0000256" key="2">
    <source>
        <dbReference type="ARBA" id="ARBA00023143"/>
    </source>
</evidence>
<keyword evidence="6" id="KW-0966">Cell projection</keyword>
<keyword evidence="6" id="KW-0969">Cilium</keyword>
<reference evidence="7" key="1">
    <citation type="journal article" date="2019" name="Int. J. Syst. Evol. Microbiol.">
        <title>The Global Catalogue of Microorganisms (GCM) 10K type strain sequencing project: providing services to taxonomists for standard genome sequencing and annotation.</title>
        <authorList>
            <consortium name="The Broad Institute Genomics Platform"/>
            <consortium name="The Broad Institute Genome Sequencing Center for Infectious Disease"/>
            <person name="Wu L."/>
            <person name="Ma J."/>
        </authorList>
    </citation>
    <scope>NUCLEOTIDE SEQUENCE [LARGE SCALE GENOMIC DNA]</scope>
    <source>
        <strain evidence="7">CGMCC 4.7192</strain>
    </source>
</reference>
<evidence type="ECO:0000313" key="7">
    <source>
        <dbReference type="Proteomes" id="UP001597294"/>
    </source>
</evidence>
<evidence type="ECO:0000256" key="1">
    <source>
        <dbReference type="ARBA" id="ARBA00005709"/>
    </source>
</evidence>
<dbReference type="Pfam" id="PF00700">
    <property type="entry name" value="Flagellin_C"/>
    <property type="match status" value="1"/>
</dbReference>
<dbReference type="PRINTS" id="PR00207">
    <property type="entry name" value="FLAGELLIN"/>
</dbReference>
<dbReference type="RefSeq" id="WP_380255123.1">
    <property type="nucleotide sequence ID" value="NZ_JBHUII010000013.1"/>
</dbReference>